<dbReference type="Pfam" id="PF00630">
    <property type="entry name" value="Filamin"/>
    <property type="match status" value="1"/>
</dbReference>
<dbReference type="PANTHER" id="PTHR25464">
    <property type="entry name" value="TRIPARTITE MOTIF-CONTAINING PROTEIN 2-LIKE PROTEIN"/>
    <property type="match status" value="1"/>
</dbReference>
<dbReference type="GO" id="GO:0008270">
    <property type="term" value="F:zinc ion binding"/>
    <property type="evidence" value="ECO:0007669"/>
    <property type="project" value="UniProtKB-KW"/>
</dbReference>
<dbReference type="InterPro" id="IPR013083">
    <property type="entry name" value="Znf_RING/FYVE/PHD"/>
</dbReference>
<dbReference type="Gene3D" id="2.60.40.10">
    <property type="entry name" value="Immunoglobulins"/>
    <property type="match status" value="1"/>
</dbReference>
<keyword evidence="4 6" id="KW-0863">Zinc-finger</keyword>
<dbReference type="PROSITE" id="PS51125">
    <property type="entry name" value="NHL"/>
    <property type="match status" value="3"/>
</dbReference>
<evidence type="ECO:0000256" key="8">
    <source>
        <dbReference type="PROSITE-ProRule" id="PRU00504"/>
    </source>
</evidence>
<dbReference type="Proteomes" id="UP001152888">
    <property type="component" value="Unassembled WGS sequence"/>
</dbReference>
<dbReference type="InterPro" id="IPR001841">
    <property type="entry name" value="Znf_RING"/>
</dbReference>
<evidence type="ECO:0000313" key="12">
    <source>
        <dbReference type="Proteomes" id="UP001152888"/>
    </source>
</evidence>
<feature type="domain" description="RING-type" evidence="9">
    <location>
        <begin position="56"/>
        <end position="104"/>
    </location>
</feature>
<sequence length="718" mass="80068">MDCDWPYSFTKLPAPVICHLWMYRTRLGERMVSMNSTLVETVSINYEDFNESFLTCGTCLCMYDGQEHTPKLLQCSHTVCLHCLTRIAASQTRDTGSFRCPICRELITIPRGGVSALPPSFLVNQLLDLMSRQRREVIPKCSVHINQELLFCETCDTVFCTLCTGGSHNDSANSCEHTIIPFSIAIKRMSEILLYKANDCISKLTQAQEGVSAELGKLDAAKEACIEKVNETFRHIQELMDQRKQEILDSVNSICAEKRRVLEEQHSLIENEKNKVEQECQGLQYQVEVRNITQRIEILSEKLDATTTLGEPRENAFLTCDFNLNDSLEQIQQHLCVLGKVRTSTTFPSLCTAQLEGEVVVGIENCVNLATVDYHGNARKTGGDPVKGELLLVTTDQSGGGEESVPVRIVDGDDGSYKLYFRASKPGRYGMKITVIDRPIRDNPLYFDVTEHNNPIAVYGSRGSGKDEFMQPVSVAIDERDQTVYVLDTGNSRIKVLSESFEFIKHVTNEGLLGRSCTGIAISNEGLIVVNWRTKFLTEITTDGETIKSFTYNAFQEPIDVAVDKNYGHVLVADNGMSCVFVFDAEGKILFQVGKKGTFSLISSISVGPLGEIVVADSRVQLFSAKGDFMEIIYDEGKGKGRYGGIVVDAENRVLLTRTEQKGRTYVQVLSLTDNSLNQCVDSHDAKLKRPSGLAVTQDNHVVVVDLGNNCVKKYRYW</sequence>
<dbReference type="InterPro" id="IPR014756">
    <property type="entry name" value="Ig_E-set"/>
</dbReference>
<evidence type="ECO:0000256" key="2">
    <source>
        <dbReference type="ARBA" id="ARBA00022723"/>
    </source>
</evidence>
<dbReference type="InterPro" id="IPR000315">
    <property type="entry name" value="Znf_B-box"/>
</dbReference>
<evidence type="ECO:0008006" key="13">
    <source>
        <dbReference type="Google" id="ProtNLM"/>
    </source>
</evidence>
<dbReference type="SMART" id="SM00557">
    <property type="entry name" value="IG_FLMN"/>
    <property type="match status" value="1"/>
</dbReference>
<dbReference type="InterPro" id="IPR013783">
    <property type="entry name" value="Ig-like_fold"/>
</dbReference>
<keyword evidence="2" id="KW-0479">Metal-binding</keyword>
<feature type="repeat" description="NHL" evidence="8">
    <location>
        <begin position="683"/>
        <end position="718"/>
    </location>
</feature>
<dbReference type="EMBL" id="CAKOFQ010006853">
    <property type="protein sequence ID" value="CAH1977056.1"/>
    <property type="molecule type" value="Genomic_DNA"/>
</dbReference>
<keyword evidence="3" id="KW-0677">Repeat</keyword>
<dbReference type="Pfam" id="PF01436">
    <property type="entry name" value="NHL"/>
    <property type="match status" value="3"/>
</dbReference>
<dbReference type="PROSITE" id="PS50119">
    <property type="entry name" value="ZF_BBOX"/>
    <property type="match status" value="1"/>
</dbReference>
<dbReference type="Gene3D" id="3.30.160.60">
    <property type="entry name" value="Classic Zinc Finger"/>
    <property type="match status" value="1"/>
</dbReference>
<evidence type="ECO:0000256" key="5">
    <source>
        <dbReference type="ARBA" id="ARBA00022833"/>
    </source>
</evidence>
<reference evidence="11" key="1">
    <citation type="submission" date="2022-03" db="EMBL/GenBank/DDBJ databases">
        <authorList>
            <person name="Sayadi A."/>
        </authorList>
    </citation>
    <scope>NUCLEOTIDE SEQUENCE</scope>
</reference>
<organism evidence="11 12">
    <name type="scientific">Acanthoscelides obtectus</name>
    <name type="common">Bean weevil</name>
    <name type="synonym">Bruchus obtectus</name>
    <dbReference type="NCBI Taxonomy" id="200917"/>
    <lineage>
        <taxon>Eukaryota</taxon>
        <taxon>Metazoa</taxon>
        <taxon>Ecdysozoa</taxon>
        <taxon>Arthropoda</taxon>
        <taxon>Hexapoda</taxon>
        <taxon>Insecta</taxon>
        <taxon>Pterygota</taxon>
        <taxon>Neoptera</taxon>
        <taxon>Endopterygota</taxon>
        <taxon>Coleoptera</taxon>
        <taxon>Polyphaga</taxon>
        <taxon>Cucujiformia</taxon>
        <taxon>Chrysomeloidea</taxon>
        <taxon>Chrysomelidae</taxon>
        <taxon>Bruchinae</taxon>
        <taxon>Bruchini</taxon>
        <taxon>Acanthoscelides</taxon>
    </lineage>
</organism>
<dbReference type="Gene3D" id="3.30.40.10">
    <property type="entry name" value="Zinc/RING finger domain, C3HC4 (zinc finger)"/>
    <property type="match status" value="1"/>
</dbReference>
<dbReference type="PROSITE" id="PS00518">
    <property type="entry name" value="ZF_RING_1"/>
    <property type="match status" value="1"/>
</dbReference>
<evidence type="ECO:0000256" key="4">
    <source>
        <dbReference type="ARBA" id="ARBA00022771"/>
    </source>
</evidence>
<evidence type="ECO:0000259" key="10">
    <source>
        <dbReference type="PROSITE" id="PS50119"/>
    </source>
</evidence>
<keyword evidence="12" id="KW-1185">Reference proteome</keyword>
<feature type="domain" description="B box-type" evidence="10">
    <location>
        <begin position="141"/>
        <end position="182"/>
    </location>
</feature>
<accession>A0A9P0KLR0</accession>
<evidence type="ECO:0000313" key="11">
    <source>
        <dbReference type="EMBL" id="CAH1977056.1"/>
    </source>
</evidence>
<dbReference type="SMART" id="SM00184">
    <property type="entry name" value="RING"/>
    <property type="match status" value="1"/>
</dbReference>
<dbReference type="InterPro" id="IPR017907">
    <property type="entry name" value="Znf_RING_CS"/>
</dbReference>
<dbReference type="PANTHER" id="PTHR25464:SF2">
    <property type="entry name" value="RING-TYPE DOMAIN-CONTAINING PROTEIN"/>
    <property type="match status" value="1"/>
</dbReference>
<evidence type="ECO:0000256" key="3">
    <source>
        <dbReference type="ARBA" id="ARBA00022737"/>
    </source>
</evidence>
<dbReference type="InterPro" id="IPR001298">
    <property type="entry name" value="Filamin/ABP280_rpt"/>
</dbReference>
<dbReference type="Gene3D" id="2.120.10.30">
    <property type="entry name" value="TolB, C-terminal domain"/>
    <property type="match status" value="1"/>
</dbReference>
<keyword evidence="5" id="KW-0862">Zinc</keyword>
<gene>
    <name evidence="11" type="ORF">ACAOBT_LOCUS12429</name>
</gene>
<dbReference type="SUPFAM" id="SSF101898">
    <property type="entry name" value="NHL repeat"/>
    <property type="match status" value="1"/>
</dbReference>
<comment type="similarity">
    <text evidence="1">Belongs to the TRIM/RBCC family.</text>
</comment>
<name>A0A9P0KLR0_ACAOB</name>
<protein>
    <recommendedName>
        <fullName evidence="13">Tripartite motif-containing protein 2-like</fullName>
    </recommendedName>
</protein>
<dbReference type="SUPFAM" id="SSF81296">
    <property type="entry name" value="E set domains"/>
    <property type="match status" value="1"/>
</dbReference>
<dbReference type="PROSITE" id="PS50089">
    <property type="entry name" value="ZF_RING_2"/>
    <property type="match status" value="1"/>
</dbReference>
<proteinExistence type="inferred from homology"/>
<feature type="repeat" description="NHL" evidence="8">
    <location>
        <begin position="456"/>
        <end position="500"/>
    </location>
</feature>
<dbReference type="InterPro" id="IPR017868">
    <property type="entry name" value="Filamin/ABP280_repeat-like"/>
</dbReference>
<dbReference type="AlphaFoldDB" id="A0A9P0KLR0"/>
<dbReference type="CDD" id="cd16579">
    <property type="entry name" value="RING-HC_PML_C-V"/>
    <property type="match status" value="1"/>
</dbReference>
<dbReference type="OrthoDB" id="252722at2759"/>
<evidence type="ECO:0000256" key="7">
    <source>
        <dbReference type="PROSITE-ProRule" id="PRU00087"/>
    </source>
</evidence>
<dbReference type="SUPFAM" id="SSF57850">
    <property type="entry name" value="RING/U-box"/>
    <property type="match status" value="1"/>
</dbReference>
<comment type="caution">
    <text evidence="11">The sequence shown here is derived from an EMBL/GenBank/DDBJ whole genome shotgun (WGS) entry which is preliminary data.</text>
</comment>
<evidence type="ECO:0000259" key="9">
    <source>
        <dbReference type="PROSITE" id="PS50089"/>
    </source>
</evidence>
<dbReference type="SUPFAM" id="SSF57845">
    <property type="entry name" value="B-box zinc-binding domain"/>
    <property type="match status" value="1"/>
</dbReference>
<dbReference type="PROSITE" id="PS50194">
    <property type="entry name" value="FILAMIN_REPEAT"/>
    <property type="match status" value="1"/>
</dbReference>
<dbReference type="InterPro" id="IPR001258">
    <property type="entry name" value="NHL_repeat"/>
</dbReference>
<feature type="repeat" description="Filamin" evidence="7">
    <location>
        <begin position="388"/>
        <end position="449"/>
    </location>
</feature>
<evidence type="ECO:0000256" key="6">
    <source>
        <dbReference type="PROSITE-ProRule" id="PRU00024"/>
    </source>
</evidence>
<feature type="repeat" description="NHL" evidence="8">
    <location>
        <begin position="555"/>
        <end position="586"/>
    </location>
</feature>
<evidence type="ECO:0000256" key="1">
    <source>
        <dbReference type="ARBA" id="ARBA00008518"/>
    </source>
</evidence>
<dbReference type="InterPro" id="IPR011042">
    <property type="entry name" value="6-blade_b-propeller_TolB-like"/>
</dbReference>